<gene>
    <name evidence="1" type="ORF">FYK55_21730</name>
</gene>
<dbReference type="InterPro" id="IPR025529">
    <property type="entry name" value="DUF4416"/>
</dbReference>
<dbReference type="RefSeq" id="WP_150078726.1">
    <property type="nucleotide sequence ID" value="NZ_VWOX01000014.1"/>
</dbReference>
<name>A0A5M6CYR7_9BACT</name>
<organism evidence="1 2">
    <name type="scientific">Roseiconus nitratireducens</name>
    <dbReference type="NCBI Taxonomy" id="2605748"/>
    <lineage>
        <taxon>Bacteria</taxon>
        <taxon>Pseudomonadati</taxon>
        <taxon>Planctomycetota</taxon>
        <taxon>Planctomycetia</taxon>
        <taxon>Pirellulales</taxon>
        <taxon>Pirellulaceae</taxon>
        <taxon>Roseiconus</taxon>
    </lineage>
</organism>
<evidence type="ECO:0000313" key="2">
    <source>
        <dbReference type="Proteomes" id="UP000324479"/>
    </source>
</evidence>
<dbReference type="Proteomes" id="UP000324479">
    <property type="component" value="Unassembled WGS sequence"/>
</dbReference>
<comment type="caution">
    <text evidence="1">The sequence shown here is derived from an EMBL/GenBank/DDBJ whole genome shotgun (WGS) entry which is preliminary data.</text>
</comment>
<dbReference type="EMBL" id="VWOX01000014">
    <property type="protein sequence ID" value="KAA5540253.1"/>
    <property type="molecule type" value="Genomic_DNA"/>
</dbReference>
<protein>
    <submittedName>
        <fullName evidence="1">DUF4416 family protein</fullName>
    </submittedName>
</protein>
<dbReference type="AlphaFoldDB" id="A0A5M6CYR7"/>
<reference evidence="1 2" key="1">
    <citation type="submission" date="2019-08" db="EMBL/GenBank/DDBJ databases">
        <authorList>
            <person name="Dhanesh K."/>
            <person name="Kumar G."/>
            <person name="Sasikala C."/>
            <person name="Venkata Ramana C."/>
        </authorList>
    </citation>
    <scope>NUCLEOTIDE SEQUENCE [LARGE SCALE GENOMIC DNA]</scope>
    <source>
        <strain evidence="1 2">JC645</strain>
    </source>
</reference>
<proteinExistence type="predicted"/>
<evidence type="ECO:0000313" key="1">
    <source>
        <dbReference type="EMBL" id="KAA5540253.1"/>
    </source>
</evidence>
<accession>A0A5M6CYR7</accession>
<keyword evidence="2" id="KW-1185">Reference proteome</keyword>
<sequence>MAEVFNVEPVVRICAVISADDRIRNQAINRLSENWGEIMVQSPCLPFEAGGYYAESMGHPLKKQLVAFGDPIDGGTLADWKLWTNAVERDFAGPDYPSIRPLNLDPGYVTQAKLVLATTKNRDHRVYLRDGIFGEITLTYTAKRWVHHRWTYPDYRTEAVAAFATQCRDHLRDHLLSRGMLRRRPTD</sequence>
<dbReference type="Pfam" id="PF14385">
    <property type="entry name" value="DUF4416"/>
    <property type="match status" value="1"/>
</dbReference>